<accession>A0ABQ9DNV3</accession>
<evidence type="ECO:0000313" key="1">
    <source>
        <dbReference type="EMBL" id="KAJ7423516.1"/>
    </source>
</evidence>
<protein>
    <submittedName>
        <fullName evidence="1">Uncharacterized protein</fullName>
    </submittedName>
</protein>
<reference evidence="1" key="1">
    <citation type="submission" date="2019-10" db="EMBL/GenBank/DDBJ databases">
        <authorList>
            <person name="Soares A.E.R."/>
            <person name="Aleixo A."/>
            <person name="Schneider P."/>
            <person name="Miyaki C.Y."/>
            <person name="Schneider M.P."/>
            <person name="Mello C."/>
            <person name="Vasconcelos A.T.R."/>
        </authorList>
    </citation>
    <scope>NUCLEOTIDE SEQUENCE</scope>
    <source>
        <tissue evidence="1">Muscle</tissue>
    </source>
</reference>
<comment type="caution">
    <text evidence="1">The sequence shown here is derived from an EMBL/GenBank/DDBJ whole genome shotgun (WGS) entry which is preliminary data.</text>
</comment>
<evidence type="ECO:0000313" key="2">
    <source>
        <dbReference type="Proteomes" id="UP001145742"/>
    </source>
</evidence>
<dbReference type="Proteomes" id="UP001145742">
    <property type="component" value="Unassembled WGS sequence"/>
</dbReference>
<name>A0ABQ9DNV3_9PASS</name>
<organism evidence="1 2">
    <name type="scientific">Willisornis vidua</name>
    <name type="common">Xingu scale-backed antbird</name>
    <dbReference type="NCBI Taxonomy" id="1566151"/>
    <lineage>
        <taxon>Eukaryota</taxon>
        <taxon>Metazoa</taxon>
        <taxon>Chordata</taxon>
        <taxon>Craniata</taxon>
        <taxon>Vertebrata</taxon>
        <taxon>Euteleostomi</taxon>
        <taxon>Archelosauria</taxon>
        <taxon>Archosauria</taxon>
        <taxon>Dinosauria</taxon>
        <taxon>Saurischia</taxon>
        <taxon>Theropoda</taxon>
        <taxon>Coelurosauria</taxon>
        <taxon>Aves</taxon>
        <taxon>Neognathae</taxon>
        <taxon>Neoaves</taxon>
        <taxon>Telluraves</taxon>
        <taxon>Australaves</taxon>
        <taxon>Passeriformes</taxon>
        <taxon>Thamnophilidae</taxon>
        <taxon>Willisornis</taxon>
    </lineage>
</organism>
<proteinExistence type="predicted"/>
<sequence>MVKTRNVLNFIGEVGVTSIEAMLLRMQLRWAGHGSRMEDHRLPKIVLYGELTAGCCKRGALKKRYKDSLK</sequence>
<gene>
    <name evidence="1" type="ORF">WISP_33476</name>
</gene>
<dbReference type="EMBL" id="WHWB01032824">
    <property type="protein sequence ID" value="KAJ7423516.1"/>
    <property type="molecule type" value="Genomic_DNA"/>
</dbReference>
<keyword evidence="2" id="KW-1185">Reference proteome</keyword>